<protein>
    <recommendedName>
        <fullName evidence="4">Retrotransposon gag domain-containing protein</fullName>
    </recommendedName>
</protein>
<evidence type="ECO:0000256" key="2">
    <source>
        <dbReference type="SAM" id="MobiDB-lite"/>
    </source>
</evidence>
<keyword evidence="1" id="KW-0175">Coiled coil</keyword>
<accession>A0A8S9IVZ2</accession>
<dbReference type="EMBL" id="QGKY02001015">
    <property type="protein sequence ID" value="KAF2574110.1"/>
    <property type="molecule type" value="Genomic_DNA"/>
</dbReference>
<feature type="region of interest" description="Disordered" evidence="2">
    <location>
        <begin position="56"/>
        <end position="80"/>
    </location>
</feature>
<organism evidence="3">
    <name type="scientific">Brassica cretica</name>
    <name type="common">Mustard</name>
    <dbReference type="NCBI Taxonomy" id="69181"/>
    <lineage>
        <taxon>Eukaryota</taxon>
        <taxon>Viridiplantae</taxon>
        <taxon>Streptophyta</taxon>
        <taxon>Embryophyta</taxon>
        <taxon>Tracheophyta</taxon>
        <taxon>Spermatophyta</taxon>
        <taxon>Magnoliopsida</taxon>
        <taxon>eudicotyledons</taxon>
        <taxon>Gunneridae</taxon>
        <taxon>Pentapetalae</taxon>
        <taxon>rosids</taxon>
        <taxon>malvids</taxon>
        <taxon>Brassicales</taxon>
        <taxon>Brassicaceae</taxon>
        <taxon>Brassiceae</taxon>
        <taxon>Brassica</taxon>
    </lineage>
</organism>
<sequence length="678" mass="79733">MEEEEHGQALEATLSQHFEALQKLKNQIARLEKRSKAQGQRLQEGDMRFENVPGAVYVEPKPPDPSRINQTPTSKTHNPHKKERLSYAIDQLKDDAFKWWVQQEDDRRFYKEPTIKTWRALKEVMRYEFAPDFTSSEIQELYPRRYPTHGSKEAKRMAPQQGHRSLIHQDQIRSNKRSRALYDQYQPYEVPKAMEKKNFVSQDTLARHRKIRQTDFTRKGQGHVVQEDTISTSLLRSKVVHDLISRDKEILNPKKEGPSNQCCKEETFKEIPPDNILMLRESTLMETRNVATKNLNDHPHQKRCNVQNHRRGVILSHLLKEEPPDAPCITKPKLYQGKVLNSQERMKPDLLYLGVGYPVSRTKICQGGGYDAAIKPVAEPEEVLNDRDNFYGYYTQEGVQANWNRAKVFTEQEVMNFTSQRFLSPSISEYPTFEEDSSPMKNRPEEKPIIGFQKAQDQEKWPRILGVMINFPETAKPTSSMESLQPIQLGSTQSYLWEPGDHLNHSGGIPEVLSCTRTHRIRRILEEVLKPTRSHLWKYWTIFRFNLFQANQSRPEDIQTKPRPSEDIMHEPEEFYEFIPCTSNHWMRRILIYSNLPYLEQTDINVQQLFSHQIRHEIRTYQAPRKIPRKLSYPLKPSSFNKNQVSHLEPKSHKWLQRLVSDFVTLLDLFPFLFVLEH</sequence>
<evidence type="ECO:0008006" key="4">
    <source>
        <dbReference type="Google" id="ProtNLM"/>
    </source>
</evidence>
<dbReference type="AlphaFoldDB" id="A0A8S9IVZ2"/>
<evidence type="ECO:0000313" key="3">
    <source>
        <dbReference type="EMBL" id="KAF2574110.1"/>
    </source>
</evidence>
<feature type="coiled-coil region" evidence="1">
    <location>
        <begin position="7"/>
        <end position="41"/>
    </location>
</feature>
<proteinExistence type="predicted"/>
<name>A0A8S9IVZ2_BRACR</name>
<comment type="caution">
    <text evidence="3">The sequence shown here is derived from an EMBL/GenBank/DDBJ whole genome shotgun (WGS) entry which is preliminary data.</text>
</comment>
<gene>
    <name evidence="3" type="ORF">F2Q70_00005580</name>
</gene>
<feature type="compositionally biased region" description="Polar residues" evidence="2">
    <location>
        <begin position="67"/>
        <end position="76"/>
    </location>
</feature>
<reference evidence="3" key="1">
    <citation type="submission" date="2019-12" db="EMBL/GenBank/DDBJ databases">
        <title>Genome sequencing and annotation of Brassica cretica.</title>
        <authorList>
            <person name="Studholme D.J."/>
            <person name="Sarris P.F."/>
        </authorList>
    </citation>
    <scope>NUCLEOTIDE SEQUENCE</scope>
    <source>
        <strain evidence="3">PFS-102/07</strain>
        <tissue evidence="3">Leaf</tissue>
    </source>
</reference>
<evidence type="ECO:0000256" key="1">
    <source>
        <dbReference type="SAM" id="Coils"/>
    </source>
</evidence>